<keyword evidence="2" id="KW-0812">Transmembrane</keyword>
<gene>
    <name evidence="4" type="ORF">MHK08_10600</name>
</gene>
<keyword evidence="2" id="KW-0472">Membrane</keyword>
<evidence type="ECO:0008006" key="6">
    <source>
        <dbReference type="Google" id="ProtNLM"/>
    </source>
</evidence>
<feature type="signal peptide" evidence="3">
    <location>
        <begin position="1"/>
        <end position="27"/>
    </location>
</feature>
<feature type="chain" id="PRO_5046701987" description="Secreted protein" evidence="3">
    <location>
        <begin position="28"/>
        <end position="226"/>
    </location>
</feature>
<feature type="region of interest" description="Disordered" evidence="1">
    <location>
        <begin position="78"/>
        <end position="190"/>
    </location>
</feature>
<proteinExistence type="predicted"/>
<dbReference type="RefSeq" id="WP_239181059.1">
    <property type="nucleotide sequence ID" value="NZ_JAKRDF010000015.1"/>
</dbReference>
<organism evidence="4 5">
    <name type="scientific">Corynebacterium singulare</name>
    <dbReference type="NCBI Taxonomy" id="161899"/>
    <lineage>
        <taxon>Bacteria</taxon>
        <taxon>Bacillati</taxon>
        <taxon>Actinomycetota</taxon>
        <taxon>Actinomycetes</taxon>
        <taxon>Mycobacteriales</taxon>
        <taxon>Corynebacteriaceae</taxon>
        <taxon>Corynebacterium</taxon>
    </lineage>
</organism>
<dbReference type="EMBL" id="JAKRDF010000015">
    <property type="protein sequence ID" value="MCG7276916.1"/>
    <property type="molecule type" value="Genomic_DNA"/>
</dbReference>
<reference evidence="4 5" key="1">
    <citation type="submission" date="2022-02" db="EMBL/GenBank/DDBJ databases">
        <title>Uncovering new skin microbiome diversity through culturing and metagenomics.</title>
        <authorList>
            <person name="Conlan S."/>
            <person name="Deming C."/>
            <person name="Nisc Comparative Sequencing Program N."/>
            <person name="Segre J.A."/>
        </authorList>
    </citation>
    <scope>NUCLEOTIDE SEQUENCE [LARGE SCALE GENOMIC DNA]</scope>
    <source>
        <strain evidence="4 5">ACRQV</strain>
    </source>
</reference>
<comment type="caution">
    <text evidence="4">The sequence shown here is derived from an EMBL/GenBank/DDBJ whole genome shotgun (WGS) entry which is preliminary data.</text>
</comment>
<evidence type="ECO:0000256" key="2">
    <source>
        <dbReference type="SAM" id="Phobius"/>
    </source>
</evidence>
<evidence type="ECO:0000256" key="1">
    <source>
        <dbReference type="SAM" id="MobiDB-lite"/>
    </source>
</evidence>
<evidence type="ECO:0000256" key="3">
    <source>
        <dbReference type="SAM" id="SignalP"/>
    </source>
</evidence>
<evidence type="ECO:0000313" key="5">
    <source>
        <dbReference type="Proteomes" id="UP001521911"/>
    </source>
</evidence>
<feature type="compositionally biased region" description="Basic and acidic residues" evidence="1">
    <location>
        <begin position="112"/>
        <end position="182"/>
    </location>
</feature>
<evidence type="ECO:0000313" key="4">
    <source>
        <dbReference type="EMBL" id="MCG7276916.1"/>
    </source>
</evidence>
<keyword evidence="2" id="KW-1133">Transmembrane helix</keyword>
<keyword evidence="5" id="KW-1185">Reference proteome</keyword>
<keyword evidence="3" id="KW-0732">Signal</keyword>
<sequence length="226" mass="22543">MSTLSRGLLAATLTGSLALSGTTVASAADCGSPSAEFTASVDGKEHTFKKVSEFLWQATDDEDVTLNRAEIFQMAKEGADVCSSEPIDIGDWGTGNSDSGSNDNEHEDDDADAGKGGDDADAGKGGDDADAGKGGDDADAGKGGDDADAGKGGDDADAGKGGDDADAGKDGDDQNKDKKSSFKDALSSEDGKPSTLGIVAIVGGVLAAIAAAFPFVKDALNIKLPF</sequence>
<feature type="transmembrane region" description="Helical" evidence="2">
    <location>
        <begin position="196"/>
        <end position="216"/>
    </location>
</feature>
<name>A0ABS9PW17_9CORY</name>
<accession>A0ABS9PW17</accession>
<protein>
    <recommendedName>
        <fullName evidence="6">Secreted protein</fullName>
    </recommendedName>
</protein>
<dbReference type="Proteomes" id="UP001521911">
    <property type="component" value="Unassembled WGS sequence"/>
</dbReference>